<feature type="chain" id="PRO_5038573560" evidence="1">
    <location>
        <begin position="29"/>
        <end position="374"/>
    </location>
</feature>
<dbReference type="SUPFAM" id="SSF52266">
    <property type="entry name" value="SGNH hydrolase"/>
    <property type="match status" value="1"/>
</dbReference>
<keyword evidence="4" id="KW-1185">Reference proteome</keyword>
<dbReference type="RefSeq" id="WP_073499216.1">
    <property type="nucleotide sequence ID" value="NZ_FRBI01000010.1"/>
</dbReference>
<dbReference type="InterPro" id="IPR036514">
    <property type="entry name" value="SGNH_hydro_sf"/>
</dbReference>
<sequence>MSRHRRLAPLWVLTLLAALLAAVPLAPAAAAAPAAASTPLRLMPLGDSITWGVGSSTGDSYRSALWNDLAAKGHPLDFVGSGRDGVMSDPDNEGHSGWRIDQIAGIADASLARYRPNVITLEIGTNDLNQNYQVPTATARLRALVDQLTADAPDATVVVASLIVSTNPTEEPNRPAFNQAVPGIVQAEQAAGKHVGYVDMSTLTTADLSDALHPNDAGYVKMATAFDSGVRAADAAGWIHAPVPLTSGVVHSGIAGKCLDDNGSSTANGTAVQLWTCNGTGAQVWTTPGDGTLRVLGKCLDATAAGTANGTKVQVWDCNGGGNQQWQAFNGGYRNPVSGRCLDDPSSSTTDGTRLQLYDCNGTAAQKWTPPQTS</sequence>
<dbReference type="PANTHER" id="PTHR30383:SF5">
    <property type="entry name" value="SGNH HYDROLASE-TYPE ESTERASE DOMAIN-CONTAINING PROTEIN"/>
    <property type="match status" value="1"/>
</dbReference>
<dbReference type="EMBL" id="FRBI01000010">
    <property type="protein sequence ID" value="SHM34015.1"/>
    <property type="molecule type" value="Genomic_DNA"/>
</dbReference>
<dbReference type="Proteomes" id="UP000184111">
    <property type="component" value="Unassembled WGS sequence"/>
</dbReference>
<dbReference type="CDD" id="cd23451">
    <property type="entry name" value="beta-trefoil_Ricin_laminarinase"/>
    <property type="match status" value="1"/>
</dbReference>
<evidence type="ECO:0000313" key="4">
    <source>
        <dbReference type="Proteomes" id="UP000184111"/>
    </source>
</evidence>
<reference evidence="3 4" key="1">
    <citation type="submission" date="2016-11" db="EMBL/GenBank/DDBJ databases">
        <authorList>
            <person name="Jaros S."/>
            <person name="Januszkiewicz K."/>
            <person name="Wedrychowicz H."/>
        </authorList>
    </citation>
    <scope>NUCLEOTIDE SEQUENCE [LARGE SCALE GENOMIC DNA]</scope>
    <source>
        <strain evidence="3 4">CGMCC 4.2025</strain>
    </source>
</reference>
<dbReference type="OrthoDB" id="468550at2"/>
<organism evidence="3 4">
    <name type="scientific">Actinacidiphila paucisporea</name>
    <dbReference type="NCBI Taxonomy" id="310782"/>
    <lineage>
        <taxon>Bacteria</taxon>
        <taxon>Bacillati</taxon>
        <taxon>Actinomycetota</taxon>
        <taxon>Actinomycetes</taxon>
        <taxon>Kitasatosporales</taxon>
        <taxon>Streptomycetaceae</taxon>
        <taxon>Actinacidiphila</taxon>
    </lineage>
</organism>
<proteinExistence type="predicted"/>
<protein>
    <submittedName>
        <fullName evidence="3">Lysophospholipase L1</fullName>
    </submittedName>
</protein>
<dbReference type="SMART" id="SM00458">
    <property type="entry name" value="RICIN"/>
    <property type="match status" value="1"/>
</dbReference>
<dbReference type="InterPro" id="IPR035992">
    <property type="entry name" value="Ricin_B-like_lectins"/>
</dbReference>
<name>A0A1M7HZW7_9ACTN</name>
<evidence type="ECO:0000256" key="1">
    <source>
        <dbReference type="SAM" id="SignalP"/>
    </source>
</evidence>
<dbReference type="SUPFAM" id="SSF50370">
    <property type="entry name" value="Ricin B-like lectins"/>
    <property type="match status" value="1"/>
</dbReference>
<dbReference type="CDD" id="cd01833">
    <property type="entry name" value="XynB_like"/>
    <property type="match status" value="1"/>
</dbReference>
<dbReference type="Gene3D" id="3.40.50.1110">
    <property type="entry name" value="SGNH hydrolase"/>
    <property type="match status" value="1"/>
</dbReference>
<dbReference type="STRING" id="310782.SAMN05216499_110100"/>
<dbReference type="Gene3D" id="2.80.10.50">
    <property type="match status" value="1"/>
</dbReference>
<dbReference type="InterPro" id="IPR000772">
    <property type="entry name" value="Ricin_B_lectin"/>
</dbReference>
<dbReference type="PROSITE" id="PS50231">
    <property type="entry name" value="RICIN_B_LECTIN"/>
    <property type="match status" value="1"/>
</dbReference>
<dbReference type="InterPro" id="IPR013830">
    <property type="entry name" value="SGNH_hydro"/>
</dbReference>
<evidence type="ECO:0000259" key="2">
    <source>
        <dbReference type="SMART" id="SM00458"/>
    </source>
</evidence>
<evidence type="ECO:0000313" key="3">
    <source>
        <dbReference type="EMBL" id="SHM34015.1"/>
    </source>
</evidence>
<feature type="signal peptide" evidence="1">
    <location>
        <begin position="1"/>
        <end position="28"/>
    </location>
</feature>
<dbReference type="Pfam" id="PF00652">
    <property type="entry name" value="Ricin_B_lectin"/>
    <property type="match status" value="1"/>
</dbReference>
<dbReference type="PANTHER" id="PTHR30383">
    <property type="entry name" value="THIOESTERASE 1/PROTEASE 1/LYSOPHOSPHOLIPASE L1"/>
    <property type="match status" value="1"/>
</dbReference>
<dbReference type="Pfam" id="PF13472">
    <property type="entry name" value="Lipase_GDSL_2"/>
    <property type="match status" value="1"/>
</dbReference>
<gene>
    <name evidence="3" type="ORF">SAMN05216499_110100</name>
</gene>
<keyword evidence="1" id="KW-0732">Signal</keyword>
<dbReference type="AlphaFoldDB" id="A0A1M7HZW7"/>
<dbReference type="GO" id="GO:0004622">
    <property type="term" value="F:phosphatidylcholine lysophospholipase activity"/>
    <property type="evidence" value="ECO:0007669"/>
    <property type="project" value="TreeGrafter"/>
</dbReference>
<dbReference type="InterPro" id="IPR051532">
    <property type="entry name" value="Ester_Hydrolysis_Enzymes"/>
</dbReference>
<accession>A0A1M7HZW7</accession>
<feature type="domain" description="Ricin B lectin" evidence="2">
    <location>
        <begin position="247"/>
        <end position="371"/>
    </location>
</feature>